<name>A0A819RP06_9BILA</name>
<comment type="caution">
    <text evidence="3">The sequence shown here is derived from an EMBL/GenBank/DDBJ whole genome shotgun (WGS) entry which is preliminary data.</text>
</comment>
<evidence type="ECO:0000256" key="1">
    <source>
        <dbReference type="SAM" id="MobiDB-lite"/>
    </source>
</evidence>
<feature type="region of interest" description="Disordered" evidence="1">
    <location>
        <begin position="128"/>
        <end position="181"/>
    </location>
</feature>
<feature type="compositionally biased region" description="Basic and acidic residues" evidence="1">
    <location>
        <begin position="133"/>
        <end position="181"/>
    </location>
</feature>
<protein>
    <submittedName>
        <fullName evidence="3">Uncharacterized protein</fullName>
    </submittedName>
</protein>
<evidence type="ECO:0000313" key="3">
    <source>
        <dbReference type="EMBL" id="CAF4048069.1"/>
    </source>
</evidence>
<accession>A0A819RP06</accession>
<dbReference type="EMBL" id="CAJNON010001844">
    <property type="protein sequence ID" value="CAF1488406.1"/>
    <property type="molecule type" value="Genomic_DNA"/>
</dbReference>
<dbReference type="Proteomes" id="UP000663891">
    <property type="component" value="Unassembled WGS sequence"/>
</dbReference>
<organism evidence="3 4">
    <name type="scientific">Adineta steineri</name>
    <dbReference type="NCBI Taxonomy" id="433720"/>
    <lineage>
        <taxon>Eukaryota</taxon>
        <taxon>Metazoa</taxon>
        <taxon>Spiralia</taxon>
        <taxon>Gnathifera</taxon>
        <taxon>Rotifera</taxon>
        <taxon>Eurotatoria</taxon>
        <taxon>Bdelloidea</taxon>
        <taxon>Adinetida</taxon>
        <taxon>Adinetidae</taxon>
        <taxon>Adineta</taxon>
    </lineage>
</organism>
<dbReference type="EMBL" id="CAJOAY010003953">
    <property type="protein sequence ID" value="CAF4048069.1"/>
    <property type="molecule type" value="Genomic_DNA"/>
</dbReference>
<dbReference type="Proteomes" id="UP000663881">
    <property type="component" value="Unassembled WGS sequence"/>
</dbReference>
<evidence type="ECO:0000313" key="4">
    <source>
        <dbReference type="Proteomes" id="UP000663881"/>
    </source>
</evidence>
<feature type="region of interest" description="Disordered" evidence="1">
    <location>
        <begin position="222"/>
        <end position="241"/>
    </location>
</feature>
<dbReference type="OrthoDB" id="10166618at2759"/>
<gene>
    <name evidence="3" type="ORF">OKA104_LOCUS32604</name>
    <name evidence="2" type="ORF">VCS650_LOCUS41565</name>
</gene>
<evidence type="ECO:0000313" key="2">
    <source>
        <dbReference type="EMBL" id="CAF1488406.1"/>
    </source>
</evidence>
<sequence length="241" mass="27331">MHKVIFGPSIKTINDLYSAVKHEYMEANIPVPFPAANRLLQVRMEQFVAKEKLIVLSVDDEIKMIVSSFIEVFKKTGYIESAAKCHTRLSNSYAVSDKRIRMVQRIIAKFIAPSSRNNENENLEISGIENEGFEAKNGGHEADGSKEIHEMKNDKENAGKTGEIKDNRNDNQHKEKKDDYQCRNVLKGTQIYNYDNALASLSTTTSQRTVITRSLSKLNQTKNIGVDNRKHINEPSQTKKS</sequence>
<reference evidence="3" key="1">
    <citation type="submission" date="2021-02" db="EMBL/GenBank/DDBJ databases">
        <authorList>
            <person name="Nowell W R."/>
        </authorList>
    </citation>
    <scope>NUCLEOTIDE SEQUENCE</scope>
</reference>
<dbReference type="AlphaFoldDB" id="A0A819RP06"/>
<proteinExistence type="predicted"/>